<reference evidence="1 2" key="1">
    <citation type="submission" date="2019-03" db="EMBL/GenBank/DDBJ databases">
        <title>First draft genome of Liparis tanakae, snailfish: a comprehensive survey of snailfish specific genes.</title>
        <authorList>
            <person name="Kim W."/>
            <person name="Song I."/>
            <person name="Jeong J.-H."/>
            <person name="Kim D."/>
            <person name="Kim S."/>
            <person name="Ryu S."/>
            <person name="Song J.Y."/>
            <person name="Lee S.K."/>
        </authorList>
    </citation>
    <scope>NUCLEOTIDE SEQUENCE [LARGE SCALE GENOMIC DNA]</scope>
    <source>
        <tissue evidence="1">Muscle</tissue>
    </source>
</reference>
<proteinExistence type="predicted"/>
<dbReference type="Proteomes" id="UP000314294">
    <property type="component" value="Unassembled WGS sequence"/>
</dbReference>
<accession>A0A4Z2H6C1</accession>
<gene>
    <name evidence="1" type="ORF">EYF80_028376</name>
</gene>
<dbReference type="AlphaFoldDB" id="A0A4Z2H6C1"/>
<protein>
    <submittedName>
        <fullName evidence="1">Uncharacterized protein</fullName>
    </submittedName>
</protein>
<keyword evidence="2" id="KW-1185">Reference proteome</keyword>
<name>A0A4Z2H6C1_9TELE</name>
<organism evidence="1 2">
    <name type="scientific">Liparis tanakae</name>
    <name type="common">Tanaka's snailfish</name>
    <dbReference type="NCBI Taxonomy" id="230148"/>
    <lineage>
        <taxon>Eukaryota</taxon>
        <taxon>Metazoa</taxon>
        <taxon>Chordata</taxon>
        <taxon>Craniata</taxon>
        <taxon>Vertebrata</taxon>
        <taxon>Euteleostomi</taxon>
        <taxon>Actinopterygii</taxon>
        <taxon>Neopterygii</taxon>
        <taxon>Teleostei</taxon>
        <taxon>Neoteleostei</taxon>
        <taxon>Acanthomorphata</taxon>
        <taxon>Eupercaria</taxon>
        <taxon>Perciformes</taxon>
        <taxon>Cottioidei</taxon>
        <taxon>Cottales</taxon>
        <taxon>Liparidae</taxon>
        <taxon>Liparis</taxon>
    </lineage>
</organism>
<sequence>MAIHQTGVKEKFFRPADLYFHEHRKNTVRALLAVFILPLLKRHFETPRGGAAGFSHSSFDPPPKPASYLELIVGSGVARMKRERAASALRRVWIRLSSASSARSEQAFVDNTPRAAVPPGWETGRQAQDAVGRHIVGGDEDEIGSLYAD</sequence>
<comment type="caution">
    <text evidence="1">The sequence shown here is derived from an EMBL/GenBank/DDBJ whole genome shotgun (WGS) entry which is preliminary data.</text>
</comment>
<evidence type="ECO:0000313" key="2">
    <source>
        <dbReference type="Proteomes" id="UP000314294"/>
    </source>
</evidence>
<evidence type="ECO:0000313" key="1">
    <source>
        <dbReference type="EMBL" id="TNN61359.1"/>
    </source>
</evidence>
<dbReference type="EMBL" id="SRLO01000316">
    <property type="protein sequence ID" value="TNN61359.1"/>
    <property type="molecule type" value="Genomic_DNA"/>
</dbReference>